<keyword evidence="3" id="KW-1185">Reference proteome</keyword>
<feature type="region of interest" description="Disordered" evidence="1">
    <location>
        <begin position="1"/>
        <end position="49"/>
    </location>
</feature>
<accession>A0ABW3LGL9</accession>
<proteinExistence type="predicted"/>
<dbReference type="Proteomes" id="UP001597040">
    <property type="component" value="Unassembled WGS sequence"/>
</dbReference>
<evidence type="ECO:0000256" key="1">
    <source>
        <dbReference type="SAM" id="MobiDB-lite"/>
    </source>
</evidence>
<protein>
    <submittedName>
        <fullName evidence="2">Uncharacterized protein</fullName>
    </submittedName>
</protein>
<reference evidence="3" key="1">
    <citation type="journal article" date="2019" name="Int. J. Syst. Evol. Microbiol.">
        <title>The Global Catalogue of Microorganisms (GCM) 10K type strain sequencing project: providing services to taxonomists for standard genome sequencing and annotation.</title>
        <authorList>
            <consortium name="The Broad Institute Genomics Platform"/>
            <consortium name="The Broad Institute Genome Sequencing Center for Infectious Disease"/>
            <person name="Wu L."/>
            <person name="Ma J."/>
        </authorList>
    </citation>
    <scope>NUCLEOTIDE SEQUENCE [LARGE SCALE GENOMIC DNA]</scope>
    <source>
        <strain evidence="3">CCUG 56754</strain>
    </source>
</reference>
<dbReference type="EMBL" id="JBHTKJ010000007">
    <property type="protein sequence ID" value="MFD1037263.1"/>
    <property type="molecule type" value="Genomic_DNA"/>
</dbReference>
<organism evidence="2 3">
    <name type="scientific">Virgibacillus byunsanensis</name>
    <dbReference type="NCBI Taxonomy" id="570945"/>
    <lineage>
        <taxon>Bacteria</taxon>
        <taxon>Bacillati</taxon>
        <taxon>Bacillota</taxon>
        <taxon>Bacilli</taxon>
        <taxon>Bacillales</taxon>
        <taxon>Bacillaceae</taxon>
        <taxon>Virgibacillus</taxon>
    </lineage>
</organism>
<comment type="caution">
    <text evidence="2">The sequence shown here is derived from an EMBL/GenBank/DDBJ whole genome shotgun (WGS) entry which is preliminary data.</text>
</comment>
<gene>
    <name evidence="2" type="ORF">ACFQ3N_02340</name>
</gene>
<dbReference type="RefSeq" id="WP_390359169.1">
    <property type="nucleotide sequence ID" value="NZ_JBHTKJ010000007.1"/>
</dbReference>
<feature type="compositionally biased region" description="Basic and acidic residues" evidence="1">
    <location>
        <begin position="10"/>
        <end position="42"/>
    </location>
</feature>
<name>A0ABW3LGL9_9BACI</name>
<evidence type="ECO:0000313" key="2">
    <source>
        <dbReference type="EMBL" id="MFD1037263.1"/>
    </source>
</evidence>
<sequence>MDQEAGQGTDHYRDGHANHGMDHHTDQDTDRLIKLNKDERKRNQTRQNNNITTTDAFVFYQENFEVSVHSVA</sequence>
<evidence type="ECO:0000313" key="3">
    <source>
        <dbReference type="Proteomes" id="UP001597040"/>
    </source>
</evidence>